<dbReference type="Proteomes" id="UP000728647">
    <property type="component" value="Unassembled WGS sequence"/>
</dbReference>
<dbReference type="PANTHER" id="PTHR30290:SF9">
    <property type="entry name" value="OLIGOPEPTIDE-BINDING PROTEIN APPA"/>
    <property type="match status" value="1"/>
</dbReference>
<evidence type="ECO:0000259" key="4">
    <source>
        <dbReference type="Pfam" id="PF00496"/>
    </source>
</evidence>
<organism evidence="5 7">
    <name type="scientific">Haloterrigena gelatinilytica</name>
    <dbReference type="NCBI Taxonomy" id="2741724"/>
    <lineage>
        <taxon>Archaea</taxon>
        <taxon>Methanobacteriati</taxon>
        <taxon>Methanobacteriota</taxon>
        <taxon>Stenosarchaea group</taxon>
        <taxon>Halobacteria</taxon>
        <taxon>Halobacteriales</taxon>
        <taxon>Natrialbaceae</taxon>
        <taxon>Haloterrigena</taxon>
    </lineage>
</organism>
<dbReference type="AlphaFoldDB" id="A0A8J8GNW2"/>
<comment type="caution">
    <text evidence="5">The sequence shown here is derived from an EMBL/GenBank/DDBJ whole genome shotgun (WGS) entry which is preliminary data.</text>
</comment>
<dbReference type="Gene3D" id="3.40.190.10">
    <property type="entry name" value="Periplasmic binding protein-like II"/>
    <property type="match status" value="1"/>
</dbReference>
<sequence>MNCNPTDPVDGVDRRSVLAAGAAGLSLSLSGCVDTVRRVVDQDGTDQLSLSIVTVPADADRESIRIAYHLESHLESIGVDVTLKVRSRTDFLKAVLIDHDFDIYVGQHPADYDPDFLYEALHSTYANEAGWQNPFGFDSMAFDTLLEDQRRADGEQRKQRLANVLRGVADEKPFDPICRPEEIRVANTTRFDGWGQGHLATRRGYLGLEPDAGVDRLNALVTDARPSVNVNPISATVRERGTVVDLLYDSLGTVVDGEVLPWLADSWEWVTGSETNEADAEETTGPTRPTTTARVSLREDCRFHDGEPVTAADVEFTYQFFQDTVLGRASPSPPPRYRGHASAIDDIEIEDAYTLRITAAAGTDVCERAFTVPILPKHVWQSELEDRLGDPQEFSAPQGSWSLVTSDSIDPTGSGPYQYKNNSERDHLTLERFDDHFTLREDVEGDHLLAPLVDELRFTVDPGSPSSISRVASGNADVTSSMLAAYSLSDIPENDPDVERLESPSWTFYHIGFNARAPPCSNLHFRRAVCRLIDKEWIASEVFGGHAEPLATPVTEEWTPDDLAWDGADPETPFAGTDGTLNVNAARNAFQAAGYYTDDENRLQGRY</sequence>
<evidence type="ECO:0000313" key="8">
    <source>
        <dbReference type="Proteomes" id="UP001016761"/>
    </source>
</evidence>
<evidence type="ECO:0000313" key="6">
    <source>
        <dbReference type="EMBL" id="NUC72980.1"/>
    </source>
</evidence>
<dbReference type="InterPro" id="IPR000914">
    <property type="entry name" value="SBP_5_dom"/>
</dbReference>
<keyword evidence="8" id="KW-1185">Reference proteome</keyword>
<evidence type="ECO:0000313" key="7">
    <source>
        <dbReference type="Proteomes" id="UP000728647"/>
    </source>
</evidence>
<protein>
    <submittedName>
        <fullName evidence="5">ABC transporter substrate-binding protein</fullName>
    </submittedName>
</protein>
<evidence type="ECO:0000256" key="1">
    <source>
        <dbReference type="ARBA" id="ARBA00005695"/>
    </source>
</evidence>
<comment type="similarity">
    <text evidence="1">Belongs to the bacterial solute-binding protein 5 family.</text>
</comment>
<dbReference type="RefSeq" id="WP_174680856.1">
    <property type="nucleotide sequence ID" value="NZ_JABUQZ010000001.1"/>
</dbReference>
<dbReference type="Gene3D" id="3.10.105.10">
    <property type="entry name" value="Dipeptide-binding Protein, Domain 3"/>
    <property type="match status" value="2"/>
</dbReference>
<dbReference type="Proteomes" id="UP001016761">
    <property type="component" value="Unassembled WGS sequence"/>
</dbReference>
<evidence type="ECO:0000256" key="2">
    <source>
        <dbReference type="ARBA" id="ARBA00022448"/>
    </source>
</evidence>
<keyword evidence="3" id="KW-0732">Signal</keyword>
<dbReference type="PANTHER" id="PTHR30290">
    <property type="entry name" value="PERIPLASMIC BINDING COMPONENT OF ABC TRANSPORTER"/>
    <property type="match status" value="1"/>
</dbReference>
<dbReference type="InterPro" id="IPR039424">
    <property type="entry name" value="SBP_5"/>
</dbReference>
<feature type="domain" description="Solute-binding protein family 5" evidence="4">
    <location>
        <begin position="258"/>
        <end position="600"/>
    </location>
</feature>
<accession>A0A8J8GNW2</accession>
<dbReference type="GO" id="GO:1904680">
    <property type="term" value="F:peptide transmembrane transporter activity"/>
    <property type="evidence" value="ECO:0007669"/>
    <property type="project" value="TreeGrafter"/>
</dbReference>
<keyword evidence="2" id="KW-0813">Transport</keyword>
<name>A0A8J8GNW2_9EURY</name>
<reference evidence="5 8" key="1">
    <citation type="submission" date="2020-06" db="EMBL/GenBank/DDBJ databases">
        <title>Haloterrigena sp. nov., an extremely halophilic archaeon isolated from a saline sediment.</title>
        <authorList>
            <person name="Liu B.-B."/>
        </authorList>
    </citation>
    <scope>NUCLEOTIDE SEQUENCE</scope>
    <source>
        <strain evidence="5">SYSU A121-1</strain>
        <strain evidence="6 8">SYSU A558-1</strain>
    </source>
</reference>
<dbReference type="GO" id="GO:0015833">
    <property type="term" value="P:peptide transport"/>
    <property type="evidence" value="ECO:0007669"/>
    <property type="project" value="TreeGrafter"/>
</dbReference>
<evidence type="ECO:0000256" key="3">
    <source>
        <dbReference type="ARBA" id="ARBA00022729"/>
    </source>
</evidence>
<dbReference type="SUPFAM" id="SSF53850">
    <property type="entry name" value="Periplasmic binding protein-like II"/>
    <property type="match status" value="2"/>
</dbReference>
<dbReference type="OrthoDB" id="194307at2157"/>
<proteinExistence type="inferred from homology"/>
<evidence type="ECO:0000313" key="5">
    <source>
        <dbReference type="EMBL" id="NUB91277.1"/>
    </source>
</evidence>
<dbReference type="EMBL" id="JABUQZ010000001">
    <property type="protein sequence ID" value="NUC72980.1"/>
    <property type="molecule type" value="Genomic_DNA"/>
</dbReference>
<dbReference type="CDD" id="cd00995">
    <property type="entry name" value="PBP2_NikA_DppA_OppA_like"/>
    <property type="match status" value="1"/>
</dbReference>
<dbReference type="Pfam" id="PF00496">
    <property type="entry name" value="SBP_bac_5"/>
    <property type="match status" value="1"/>
</dbReference>
<gene>
    <name evidence="5" type="ORF">HT576_09620</name>
    <name evidence="6" type="ORF">HTZ84_11775</name>
</gene>
<dbReference type="EMBL" id="JABURA010000001">
    <property type="protein sequence ID" value="NUB91277.1"/>
    <property type="molecule type" value="Genomic_DNA"/>
</dbReference>